<dbReference type="Bgee" id="ENSLOCG00000005612">
    <property type="expression patterns" value="Expressed in zone of skin and 2 other cell types or tissues"/>
</dbReference>
<dbReference type="Proteomes" id="UP000018468">
    <property type="component" value="Linkage group LG26"/>
</dbReference>
<dbReference type="PANTHER" id="PTHR14002:SF10">
    <property type="entry name" value="ZONA PELLUCIDA-LIKE DOMAIN-CONTAINING PROTEIN 1-RELATED"/>
    <property type="match status" value="1"/>
</dbReference>
<evidence type="ECO:0000256" key="2">
    <source>
        <dbReference type="ARBA" id="ARBA00023157"/>
    </source>
</evidence>
<keyword evidence="2" id="KW-1015">Disulfide bond</keyword>
<evidence type="ECO:0000259" key="5">
    <source>
        <dbReference type="PROSITE" id="PS51034"/>
    </source>
</evidence>
<keyword evidence="3" id="KW-0812">Transmembrane</keyword>
<dbReference type="HOGENOM" id="CLU_045259_0_0_1"/>
<dbReference type="PROSITE" id="PS51034">
    <property type="entry name" value="ZP_2"/>
    <property type="match status" value="1"/>
</dbReference>
<dbReference type="InterPro" id="IPR055355">
    <property type="entry name" value="ZP-C"/>
</dbReference>
<dbReference type="PANTHER" id="PTHR14002">
    <property type="entry name" value="ENDOGLIN/TGF-BETA RECEPTOR TYPE III"/>
    <property type="match status" value="1"/>
</dbReference>
<keyword evidence="3" id="KW-1133">Transmembrane helix</keyword>
<dbReference type="SMART" id="SM00241">
    <property type="entry name" value="ZP"/>
    <property type="match status" value="1"/>
</dbReference>
<sequence>MWLPALVCLLGLFLRGEAVIDCTTHPTFRAPRNTDITVMCGTQRLELCILLCPVYFAGYNESLMALNSQHSSLDCHGTPDWSVDPPTLKFNFTISESSISTCNNKLKITQEVGSGLFSDYSSIQAVNISGIISSLDPSAGTITYRQEMTYMYSCRYPLQYLINNTEMSVTGVSLAIKDNNGSFISTLSMQLFEDRFYKVPLVIPSFGLQLKKRIFVEVKATNLTDRFYVLLDRCYATTTPFPVNSSYYDLFVGCTRDGQTVMGANGERQSAQFSFEAFRFVEHKNMTVSTFYLHCATRLCERTACVTVRPNCTGSARRRREVPSSPGTAVSEAATVTSGPIITRVDSAVPGAVPYWTASLASSRSLAGVAIATGALGVICVSLVGFIIFKIRSSKLKPGGAAGK</sequence>
<dbReference type="AlphaFoldDB" id="W5MEI0"/>
<evidence type="ECO:0000256" key="4">
    <source>
        <dbReference type="SAM" id="SignalP"/>
    </source>
</evidence>
<feature type="chain" id="PRO_5004866115" evidence="4">
    <location>
        <begin position="19"/>
        <end position="404"/>
    </location>
</feature>
<reference evidence="6" key="2">
    <citation type="submission" date="2025-08" db="UniProtKB">
        <authorList>
            <consortium name="Ensembl"/>
        </authorList>
    </citation>
    <scope>IDENTIFICATION</scope>
</reference>
<name>W5MEI0_LEPOC</name>
<dbReference type="Gene3D" id="2.60.40.4100">
    <property type="entry name" value="Zona pellucida, ZP-C domain"/>
    <property type="match status" value="1"/>
</dbReference>
<feature type="transmembrane region" description="Helical" evidence="3">
    <location>
        <begin position="366"/>
        <end position="389"/>
    </location>
</feature>
<dbReference type="Pfam" id="PF00100">
    <property type="entry name" value="Zona_pellucida"/>
    <property type="match status" value="1"/>
</dbReference>
<accession>W5MEI0</accession>
<dbReference type="InterPro" id="IPR001507">
    <property type="entry name" value="ZP_dom"/>
</dbReference>
<dbReference type="Ensembl" id="ENSLOCT00000006797.1">
    <property type="protein sequence ID" value="ENSLOCP00000006789.1"/>
    <property type="gene ID" value="ENSLOCG00000005612.1"/>
</dbReference>
<dbReference type="InParanoid" id="W5MEI0"/>
<reference evidence="7" key="1">
    <citation type="submission" date="2011-12" db="EMBL/GenBank/DDBJ databases">
        <title>The Draft Genome of Lepisosteus oculatus.</title>
        <authorList>
            <consortium name="The Broad Institute Genome Assembly &amp; Analysis Group"/>
            <consortium name="Computational R&amp;D Group"/>
            <consortium name="and Sequencing Platform"/>
            <person name="Di Palma F."/>
            <person name="Alfoldi J."/>
            <person name="Johnson J."/>
            <person name="Berlin A."/>
            <person name="Gnerre S."/>
            <person name="Jaffe D."/>
            <person name="MacCallum I."/>
            <person name="Young S."/>
            <person name="Walker B.J."/>
            <person name="Lander E.S."/>
            <person name="Lindblad-Toh K."/>
        </authorList>
    </citation>
    <scope>NUCLEOTIDE SEQUENCE [LARGE SCALE GENOMIC DNA]</scope>
</reference>
<protein>
    <submittedName>
        <fullName evidence="6">Si:ch73-261i21.5</fullName>
    </submittedName>
</protein>
<feature type="signal peptide" evidence="4">
    <location>
        <begin position="1"/>
        <end position="18"/>
    </location>
</feature>
<evidence type="ECO:0000313" key="7">
    <source>
        <dbReference type="Proteomes" id="UP000018468"/>
    </source>
</evidence>
<evidence type="ECO:0000313" key="6">
    <source>
        <dbReference type="Ensembl" id="ENSLOCP00000006789.1"/>
    </source>
</evidence>
<keyword evidence="7" id="KW-1185">Reference proteome</keyword>
<dbReference type="eggNOG" id="ENOG502QWQT">
    <property type="taxonomic scope" value="Eukaryota"/>
</dbReference>
<dbReference type="EMBL" id="AHAT01018482">
    <property type="status" value="NOT_ANNOTATED_CDS"/>
    <property type="molecule type" value="Genomic_DNA"/>
</dbReference>
<dbReference type="InterPro" id="IPR042235">
    <property type="entry name" value="ZP-C_dom"/>
</dbReference>
<feature type="domain" description="ZP" evidence="5">
    <location>
        <begin position="39"/>
        <end position="319"/>
    </location>
</feature>
<organism evidence="6 7">
    <name type="scientific">Lepisosteus oculatus</name>
    <name type="common">Spotted gar</name>
    <dbReference type="NCBI Taxonomy" id="7918"/>
    <lineage>
        <taxon>Eukaryota</taxon>
        <taxon>Metazoa</taxon>
        <taxon>Chordata</taxon>
        <taxon>Craniata</taxon>
        <taxon>Vertebrata</taxon>
        <taxon>Euteleostomi</taxon>
        <taxon>Actinopterygii</taxon>
        <taxon>Neopterygii</taxon>
        <taxon>Holostei</taxon>
        <taxon>Semionotiformes</taxon>
        <taxon>Lepisosteidae</taxon>
        <taxon>Lepisosteus</taxon>
    </lineage>
</organism>
<dbReference type="OMA" id="CHGTPDW"/>
<proteinExistence type="predicted"/>
<reference evidence="6" key="3">
    <citation type="submission" date="2025-09" db="UniProtKB">
        <authorList>
            <consortium name="Ensembl"/>
        </authorList>
    </citation>
    <scope>IDENTIFICATION</scope>
</reference>
<evidence type="ECO:0000256" key="3">
    <source>
        <dbReference type="SAM" id="Phobius"/>
    </source>
</evidence>
<dbReference type="GeneTree" id="ENSGT00940000164443"/>
<evidence type="ECO:0000256" key="1">
    <source>
        <dbReference type="ARBA" id="ARBA00022729"/>
    </source>
</evidence>
<keyword evidence="3" id="KW-0472">Membrane</keyword>
<dbReference type="GO" id="GO:0005615">
    <property type="term" value="C:extracellular space"/>
    <property type="evidence" value="ECO:0000318"/>
    <property type="project" value="GO_Central"/>
</dbReference>
<keyword evidence="1 4" id="KW-0732">Signal</keyword>
<dbReference type="GO" id="GO:0009986">
    <property type="term" value="C:cell surface"/>
    <property type="evidence" value="ECO:0000318"/>
    <property type="project" value="GO_Central"/>
</dbReference>